<organism evidence="1 2">
    <name type="scientific">Hevea brasiliensis</name>
    <name type="common">Para rubber tree</name>
    <name type="synonym">Siphonia brasiliensis</name>
    <dbReference type="NCBI Taxonomy" id="3981"/>
    <lineage>
        <taxon>Eukaryota</taxon>
        <taxon>Viridiplantae</taxon>
        <taxon>Streptophyta</taxon>
        <taxon>Embryophyta</taxon>
        <taxon>Tracheophyta</taxon>
        <taxon>Spermatophyta</taxon>
        <taxon>Magnoliopsida</taxon>
        <taxon>eudicotyledons</taxon>
        <taxon>Gunneridae</taxon>
        <taxon>Pentapetalae</taxon>
        <taxon>rosids</taxon>
        <taxon>fabids</taxon>
        <taxon>Malpighiales</taxon>
        <taxon>Euphorbiaceae</taxon>
        <taxon>Crotonoideae</taxon>
        <taxon>Micrandreae</taxon>
        <taxon>Hevea</taxon>
    </lineage>
</organism>
<dbReference type="EMBL" id="JAAGAX010000018">
    <property type="protein sequence ID" value="KAF2284568.1"/>
    <property type="molecule type" value="Genomic_DNA"/>
</dbReference>
<proteinExistence type="predicted"/>
<evidence type="ECO:0000313" key="2">
    <source>
        <dbReference type="Proteomes" id="UP000467840"/>
    </source>
</evidence>
<dbReference type="AlphaFoldDB" id="A0A6A6K981"/>
<name>A0A6A6K981_HEVBR</name>
<gene>
    <name evidence="1" type="ORF">GH714_027147</name>
</gene>
<protein>
    <submittedName>
        <fullName evidence="1">Uncharacterized protein</fullName>
    </submittedName>
</protein>
<reference evidence="1 2" key="1">
    <citation type="journal article" date="2020" name="Mol. Plant">
        <title>The Chromosome-Based Rubber Tree Genome Provides New Insights into Spurge Genome Evolution and Rubber Biosynthesis.</title>
        <authorList>
            <person name="Liu J."/>
            <person name="Shi C."/>
            <person name="Shi C.C."/>
            <person name="Li W."/>
            <person name="Zhang Q.J."/>
            <person name="Zhang Y."/>
            <person name="Li K."/>
            <person name="Lu H.F."/>
            <person name="Shi C."/>
            <person name="Zhu S.T."/>
            <person name="Xiao Z.Y."/>
            <person name="Nan H."/>
            <person name="Yue Y."/>
            <person name="Zhu X.G."/>
            <person name="Wu Y."/>
            <person name="Hong X.N."/>
            <person name="Fan G.Y."/>
            <person name="Tong Y."/>
            <person name="Zhang D."/>
            <person name="Mao C.L."/>
            <person name="Liu Y.L."/>
            <person name="Hao S.J."/>
            <person name="Liu W.Q."/>
            <person name="Lv M.Q."/>
            <person name="Zhang H.B."/>
            <person name="Liu Y."/>
            <person name="Hu-Tang G.R."/>
            <person name="Wang J.P."/>
            <person name="Wang J.H."/>
            <person name="Sun Y.H."/>
            <person name="Ni S.B."/>
            <person name="Chen W.B."/>
            <person name="Zhang X.C."/>
            <person name="Jiao Y.N."/>
            <person name="Eichler E.E."/>
            <person name="Li G.H."/>
            <person name="Liu X."/>
            <person name="Gao L.Z."/>
        </authorList>
    </citation>
    <scope>NUCLEOTIDE SEQUENCE [LARGE SCALE GENOMIC DNA]</scope>
    <source>
        <strain evidence="2">cv. GT1</strain>
        <tissue evidence="1">Leaf</tissue>
    </source>
</reference>
<keyword evidence="2" id="KW-1185">Reference proteome</keyword>
<accession>A0A6A6K981</accession>
<dbReference type="Proteomes" id="UP000467840">
    <property type="component" value="Chromosome 12"/>
</dbReference>
<evidence type="ECO:0000313" key="1">
    <source>
        <dbReference type="EMBL" id="KAF2284568.1"/>
    </source>
</evidence>
<sequence>MPVAVGLIAHATEQSGLAGGAMKRGIGRIVGEMDSEGENSRVAENKTTEDRLGKLTEAIILDSDLILYLDWKKSTSQKSEKPKLKTHVQLVNLVASVSTVSRTALVGVVELVPAPVAVFRPLLCEATNSSVPIACRFAWANSCFAGNPSFTDGPTCQIWFTFAKLSGIFTEAKITKLPLESESALKSHVSTASFDVLNITVRGDAIFLHNHYAIVFHRYQSLSPCHSGTIEVDGPPHPAIRFGRRALKAIESEELEAL</sequence>
<comment type="caution">
    <text evidence="1">The sequence shown here is derived from an EMBL/GenBank/DDBJ whole genome shotgun (WGS) entry which is preliminary data.</text>
</comment>